<feature type="transmembrane region" description="Helical" evidence="1">
    <location>
        <begin position="484"/>
        <end position="511"/>
    </location>
</feature>
<keyword evidence="1" id="KW-1133">Transmembrane helix</keyword>
<comment type="caution">
    <text evidence="2">The sequence shown here is derived from an EMBL/GenBank/DDBJ whole genome shotgun (WGS) entry which is preliminary data.</text>
</comment>
<feature type="transmembrane region" description="Helical" evidence="1">
    <location>
        <begin position="413"/>
        <end position="434"/>
    </location>
</feature>
<dbReference type="EMBL" id="BMIP01000002">
    <property type="protein sequence ID" value="GGD64461.1"/>
    <property type="molecule type" value="Genomic_DNA"/>
</dbReference>
<proteinExistence type="predicted"/>
<dbReference type="AlphaFoldDB" id="A0A916YVU8"/>
<name>A0A916YVU8_9SPHN</name>
<keyword evidence="3" id="KW-1185">Reference proteome</keyword>
<reference evidence="2" key="1">
    <citation type="journal article" date="2014" name="Int. J. Syst. Evol. Microbiol.">
        <title>Complete genome sequence of Corynebacterium casei LMG S-19264T (=DSM 44701T), isolated from a smear-ripened cheese.</title>
        <authorList>
            <consortium name="US DOE Joint Genome Institute (JGI-PGF)"/>
            <person name="Walter F."/>
            <person name="Albersmeier A."/>
            <person name="Kalinowski J."/>
            <person name="Ruckert C."/>
        </authorList>
    </citation>
    <scope>NUCLEOTIDE SEQUENCE</scope>
    <source>
        <strain evidence="2">CGMCC 1.15360</strain>
    </source>
</reference>
<gene>
    <name evidence="2" type="ORF">GCM10010990_12380</name>
</gene>
<sequence>MNANLGSSSEREEIANRLSYDWESLKNKKSKQGTSLQDFWRRSGNGGGLASDDQLLAMGHLIDVPDIGRYHIAYIPWKSSHPALSKQNWKDKEWALLNRVLKICCERNPVFVQNFEWTNLTVRSEYAIPFIKANFNNCHFIGDIDGGEFHPNKVFSCRFDGYIKNAKSEFTGCFCNGTVIFDSRDAKVNHCEFNELVAHNRNTLPRSLEVTDSKINRIVIRGAMKSVICRRTENNNLDASDAHIGKINLSEMGGDGIFNFHRSVIENYATFEIVLINSSSDYRNVFKNCRFDDKVVFLNTSLKLSEFCEVRLNQPIDIRLYAKTPEAACDEEIKEIRALSKWDRDARLDALERSCQIISDRHRQDGRRDLEHRFRRMEIKSRSYKSSNVGFAKFVSRFYGLVSNFGVSLYRPIVSLLVLLLCSAATYAAIGAFAQGLTEIGGTLRPEVLLDAAKLSFQHIFPIGISVDGSNLFDGKLIGEDSGAYGLVVGVLATCQTILSGILIFLFGLAVRAKLLIG</sequence>
<protein>
    <submittedName>
        <fullName evidence="2">Uncharacterized protein</fullName>
    </submittedName>
</protein>
<evidence type="ECO:0000313" key="2">
    <source>
        <dbReference type="EMBL" id="GGD64461.1"/>
    </source>
</evidence>
<organism evidence="2 3">
    <name type="scientific">Croceicoccus mobilis</name>
    <dbReference type="NCBI Taxonomy" id="1703339"/>
    <lineage>
        <taxon>Bacteria</taxon>
        <taxon>Pseudomonadati</taxon>
        <taxon>Pseudomonadota</taxon>
        <taxon>Alphaproteobacteria</taxon>
        <taxon>Sphingomonadales</taxon>
        <taxon>Erythrobacteraceae</taxon>
        <taxon>Croceicoccus</taxon>
    </lineage>
</organism>
<dbReference type="OrthoDB" id="7876799at2"/>
<keyword evidence="1" id="KW-0472">Membrane</keyword>
<dbReference type="RefSeq" id="WP_156522090.1">
    <property type="nucleotide sequence ID" value="NZ_BMIP01000002.1"/>
</dbReference>
<reference evidence="2" key="2">
    <citation type="submission" date="2020-09" db="EMBL/GenBank/DDBJ databases">
        <authorList>
            <person name="Sun Q."/>
            <person name="Zhou Y."/>
        </authorList>
    </citation>
    <scope>NUCLEOTIDE SEQUENCE</scope>
    <source>
        <strain evidence="2">CGMCC 1.15360</strain>
    </source>
</reference>
<keyword evidence="1" id="KW-0812">Transmembrane</keyword>
<accession>A0A916YVU8</accession>
<evidence type="ECO:0000256" key="1">
    <source>
        <dbReference type="SAM" id="Phobius"/>
    </source>
</evidence>
<evidence type="ECO:0000313" key="3">
    <source>
        <dbReference type="Proteomes" id="UP000612349"/>
    </source>
</evidence>
<dbReference type="Proteomes" id="UP000612349">
    <property type="component" value="Unassembled WGS sequence"/>
</dbReference>